<feature type="non-terminal residue" evidence="1">
    <location>
        <position position="1"/>
    </location>
</feature>
<dbReference type="Proteomes" id="UP001145114">
    <property type="component" value="Unassembled WGS sequence"/>
</dbReference>
<accession>A0ACC1HBR5</accession>
<keyword evidence="2" id="KW-1185">Reference proteome</keyword>
<proteinExistence type="predicted"/>
<name>A0ACC1HBR5_9FUNG</name>
<reference evidence="1" key="1">
    <citation type="submission" date="2022-06" db="EMBL/GenBank/DDBJ databases">
        <title>Phylogenomic reconstructions and comparative analyses of Kickxellomycotina fungi.</title>
        <authorList>
            <person name="Reynolds N.K."/>
            <person name="Stajich J.E."/>
            <person name="Barry K."/>
            <person name="Grigoriev I.V."/>
            <person name="Crous P."/>
            <person name="Smith M.E."/>
        </authorList>
    </citation>
    <scope>NUCLEOTIDE SEQUENCE</scope>
    <source>
        <strain evidence="1">RSA 2271</strain>
    </source>
</reference>
<protein>
    <submittedName>
        <fullName evidence="1">Uncharacterized protein</fullName>
    </submittedName>
</protein>
<sequence length="299" mass="33530">PCEQQLTLQDRQSGHQLQQLQQQQQQQQDADAVKFIACLDPTGTQSRSRPQTPAHHYHSHYCHSNYAAPKAFEHRFYINSRNKTQAPNLVILDRVFQGRRIHGKYEMFVEDDDGNPVYGFLTCGHSLVEAPVSRHVTPRTSAMFDVPKKPNHDQHADHVAGTDQGVLSEQPEEPQSRNSNTNSPYAGSRADLPMIHSEVYLPKVGHATSVVSAPHTPLLNTASLSVHCHNEYVSHKGRVAAASANQRATIHSQLKGVFAEDSRRWSRVEAIWDNFTAQVTKLDHAEAAQPPINIHQRCL</sequence>
<dbReference type="EMBL" id="JAMZIH010008225">
    <property type="protein sequence ID" value="KAJ1672533.1"/>
    <property type="molecule type" value="Genomic_DNA"/>
</dbReference>
<comment type="caution">
    <text evidence="1">The sequence shown here is derived from an EMBL/GenBank/DDBJ whole genome shotgun (WGS) entry which is preliminary data.</text>
</comment>
<evidence type="ECO:0000313" key="2">
    <source>
        <dbReference type="Proteomes" id="UP001145114"/>
    </source>
</evidence>
<organism evidence="1 2">
    <name type="scientific">Spiromyces aspiralis</name>
    <dbReference type="NCBI Taxonomy" id="68401"/>
    <lineage>
        <taxon>Eukaryota</taxon>
        <taxon>Fungi</taxon>
        <taxon>Fungi incertae sedis</taxon>
        <taxon>Zoopagomycota</taxon>
        <taxon>Kickxellomycotina</taxon>
        <taxon>Kickxellomycetes</taxon>
        <taxon>Kickxellales</taxon>
        <taxon>Kickxellaceae</taxon>
        <taxon>Spiromyces</taxon>
    </lineage>
</organism>
<evidence type="ECO:0000313" key="1">
    <source>
        <dbReference type="EMBL" id="KAJ1672533.1"/>
    </source>
</evidence>
<gene>
    <name evidence="1" type="ORF">EV182_006994</name>
</gene>